<dbReference type="Proteomes" id="UP000708208">
    <property type="component" value="Unassembled WGS sequence"/>
</dbReference>
<dbReference type="InterPro" id="IPR040479">
    <property type="entry name" value="CLIP_SPH_mas"/>
</dbReference>
<evidence type="ECO:0000313" key="3">
    <source>
        <dbReference type="EMBL" id="CAG7785298.1"/>
    </source>
</evidence>
<protein>
    <recommendedName>
        <fullName evidence="2">Protein masquerade clip-domain domain-containing protein</fullName>
    </recommendedName>
</protein>
<reference evidence="3" key="1">
    <citation type="submission" date="2021-06" db="EMBL/GenBank/DDBJ databases">
        <authorList>
            <person name="Hodson N. C."/>
            <person name="Mongue J. A."/>
            <person name="Jaron S. K."/>
        </authorList>
    </citation>
    <scope>NUCLEOTIDE SEQUENCE</scope>
</reference>
<name>A0A8J2L0D5_9HEXA</name>
<evidence type="ECO:0000313" key="4">
    <source>
        <dbReference type="Proteomes" id="UP000708208"/>
    </source>
</evidence>
<sequence>VHCDGVLNIPNICQKNLKCCVDPDKFDFRNPPPELIIMNTSERPSMDMVDDEVEDAKTTTTTPRPTTTTTTTAPTTLATTSTTEKSEQEEEEYEDEDETPPKDAKLCEGKCMSPFLSTIFCDHVERDSWCRRGHICCMSSPGQNNEPQPPRPAPPPMQRHPPTPQPIQKCPAYCLPGSLYSVCAKVLPHECADGFFCCVSPPPPPPTLPPQMNPQMNSQMNPQYSQNRPMMPMQHNNRPWQQGPMGPPPHQYIPMPPPRTNPPPTTTTTTEAYYEEEETSIEIKEEKLLPCPGSCISSIFYFTCFRNAEMTDLFSCSKPNTKCCA</sequence>
<feature type="non-terminal residue" evidence="3">
    <location>
        <position position="325"/>
    </location>
</feature>
<accession>A0A8J2L0D5</accession>
<feature type="domain" description="Protein masquerade clip-domain" evidence="2">
    <location>
        <begin position="290"/>
        <end position="325"/>
    </location>
</feature>
<dbReference type="EMBL" id="CAJVCH010293323">
    <property type="protein sequence ID" value="CAG7785298.1"/>
    <property type="molecule type" value="Genomic_DNA"/>
</dbReference>
<feature type="non-terminal residue" evidence="3">
    <location>
        <position position="1"/>
    </location>
</feature>
<feature type="region of interest" description="Disordered" evidence="1">
    <location>
        <begin position="50"/>
        <end position="102"/>
    </location>
</feature>
<keyword evidence="4" id="KW-1185">Reference proteome</keyword>
<dbReference type="OrthoDB" id="6437225at2759"/>
<gene>
    <name evidence="3" type="ORF">AFUS01_LOCUS23930</name>
</gene>
<feature type="domain" description="Protein masquerade clip-domain" evidence="2">
    <location>
        <begin position="107"/>
        <end position="138"/>
    </location>
</feature>
<comment type="caution">
    <text evidence="3">The sequence shown here is derived from an EMBL/GenBank/DDBJ whole genome shotgun (WGS) entry which is preliminary data.</text>
</comment>
<dbReference type="Pfam" id="PF18398">
    <property type="entry name" value="CLIP_SPH_mas"/>
    <property type="match status" value="2"/>
</dbReference>
<proteinExistence type="predicted"/>
<evidence type="ECO:0000256" key="1">
    <source>
        <dbReference type="SAM" id="MobiDB-lite"/>
    </source>
</evidence>
<evidence type="ECO:0000259" key="2">
    <source>
        <dbReference type="Pfam" id="PF18398"/>
    </source>
</evidence>
<dbReference type="AlphaFoldDB" id="A0A8J2L0D5"/>
<feature type="compositionally biased region" description="Acidic residues" evidence="1">
    <location>
        <begin position="87"/>
        <end position="98"/>
    </location>
</feature>
<feature type="compositionally biased region" description="Pro residues" evidence="1">
    <location>
        <begin position="147"/>
        <end position="164"/>
    </location>
</feature>
<organism evidence="3 4">
    <name type="scientific">Allacma fusca</name>
    <dbReference type="NCBI Taxonomy" id="39272"/>
    <lineage>
        <taxon>Eukaryota</taxon>
        <taxon>Metazoa</taxon>
        <taxon>Ecdysozoa</taxon>
        <taxon>Arthropoda</taxon>
        <taxon>Hexapoda</taxon>
        <taxon>Collembola</taxon>
        <taxon>Symphypleona</taxon>
        <taxon>Sminthuridae</taxon>
        <taxon>Allacma</taxon>
    </lineage>
</organism>
<feature type="compositionally biased region" description="Low complexity" evidence="1">
    <location>
        <begin position="58"/>
        <end position="83"/>
    </location>
</feature>
<feature type="region of interest" description="Disordered" evidence="1">
    <location>
        <begin position="141"/>
        <end position="164"/>
    </location>
</feature>